<keyword evidence="2" id="KW-1185">Reference proteome</keyword>
<gene>
    <name evidence="1" type="ORF">GCM10022255_024770</name>
</gene>
<name>A0ABP8D626_9ACTN</name>
<proteinExistence type="predicted"/>
<organism evidence="1 2">
    <name type="scientific">Dactylosporangium darangshiense</name>
    <dbReference type="NCBI Taxonomy" id="579108"/>
    <lineage>
        <taxon>Bacteria</taxon>
        <taxon>Bacillati</taxon>
        <taxon>Actinomycetota</taxon>
        <taxon>Actinomycetes</taxon>
        <taxon>Micromonosporales</taxon>
        <taxon>Micromonosporaceae</taxon>
        <taxon>Dactylosporangium</taxon>
    </lineage>
</organism>
<reference evidence="2" key="1">
    <citation type="journal article" date="2019" name="Int. J. Syst. Evol. Microbiol.">
        <title>The Global Catalogue of Microorganisms (GCM) 10K type strain sequencing project: providing services to taxonomists for standard genome sequencing and annotation.</title>
        <authorList>
            <consortium name="The Broad Institute Genomics Platform"/>
            <consortium name="The Broad Institute Genome Sequencing Center for Infectious Disease"/>
            <person name="Wu L."/>
            <person name="Ma J."/>
        </authorList>
    </citation>
    <scope>NUCLEOTIDE SEQUENCE [LARGE SCALE GENOMIC DNA]</scope>
    <source>
        <strain evidence="2">JCM 17441</strain>
    </source>
</reference>
<dbReference type="EMBL" id="BAABAT010000005">
    <property type="protein sequence ID" value="GAA4247733.1"/>
    <property type="molecule type" value="Genomic_DNA"/>
</dbReference>
<dbReference type="Proteomes" id="UP001500620">
    <property type="component" value="Unassembled WGS sequence"/>
</dbReference>
<comment type="caution">
    <text evidence="1">The sequence shown here is derived from an EMBL/GenBank/DDBJ whole genome shotgun (WGS) entry which is preliminary data.</text>
</comment>
<sequence length="72" mass="7799">MLPLPARRPAAAGLIAAPHQHEVAVRIDVEKPKALDVVPVVHISKLRTAPGPGSAHKQNFRARYPVLVLEAR</sequence>
<evidence type="ECO:0000313" key="1">
    <source>
        <dbReference type="EMBL" id="GAA4247733.1"/>
    </source>
</evidence>
<accession>A0ABP8D626</accession>
<evidence type="ECO:0000313" key="2">
    <source>
        <dbReference type="Proteomes" id="UP001500620"/>
    </source>
</evidence>
<protein>
    <submittedName>
        <fullName evidence="1">Uncharacterized protein</fullName>
    </submittedName>
</protein>